<dbReference type="GO" id="GO:0000981">
    <property type="term" value="F:DNA-binding transcription factor activity, RNA polymerase II-specific"/>
    <property type="evidence" value="ECO:0007669"/>
    <property type="project" value="TreeGrafter"/>
</dbReference>
<feature type="binding site" evidence="13">
    <location>
        <position position="9"/>
    </location>
    <ligand>
        <name>Zn(2+)</name>
        <dbReference type="ChEBI" id="CHEBI:29105"/>
    </ligand>
</feature>
<dbReference type="PANTHER" id="PTHR24388:SF53">
    <property type="entry name" value="CHORION TRANSCRIPTION FACTOR CF2-RELATED"/>
    <property type="match status" value="1"/>
</dbReference>
<feature type="domain" description="C2H2-type" evidence="14">
    <location>
        <begin position="217"/>
        <end position="244"/>
    </location>
</feature>
<dbReference type="InterPro" id="IPR036236">
    <property type="entry name" value="Znf_C2H2_sf"/>
</dbReference>
<comment type="caution">
    <text evidence="16">The sequence shown here is derived from an EMBL/GenBank/DDBJ whole genome shotgun (WGS) entry which is preliminary data.</text>
</comment>
<feature type="domain" description="ZAD" evidence="15">
    <location>
        <begin position="4"/>
        <end position="77"/>
    </location>
</feature>
<evidence type="ECO:0000256" key="11">
    <source>
        <dbReference type="ARBA" id="ARBA00037948"/>
    </source>
</evidence>
<dbReference type="InterPro" id="IPR012934">
    <property type="entry name" value="Znf_AD"/>
</dbReference>
<sequence>MESKICRICLKKTATMSIFDKQDDIQFSTKVMRCVNVAVVEGDGLPENICGECAAELCTSYEFVNKCEASDRALRCADITSLYDDLVPKTELPIKLEQIKEESGADDHDHFDNYLLDTVTESCNDYTENKVKVKRKYTKTKKFRDHIDGRKLKPKLGPVRCMVCGLVASCRSALENHMRTHTGEKPFACDSCGARFNLKGTLKRHTITHHTQRERKFICETCGSSFFSKNDIITHIRVHTDERPYSCSYCGKAFRQIASMIRHKRMHTGEKPFSCPICFKKFIDMSHMQRHQFVHSDEKNFTCHLCSKSVKTRNALTAHMRIHSNEKHNICNYCGMTFSFKGNLQVHIRRIHSEKSGQCNVCLKTFSDLEAHMRKHTGEKPFVCKLCDQSFATKRSLSNHVGFKHENASKFKCSIGECTKTFPTAMMLEFHLLKQHTNHTPYVCHHCSRGFFRMSDLSRHLKVSHMDTLESRRPRPQLTVSPIIQNNCTLEIVNQ</sequence>
<feature type="domain" description="C2H2-type" evidence="14">
    <location>
        <begin position="187"/>
        <end position="214"/>
    </location>
</feature>
<feature type="domain" description="C2H2-type" evidence="14">
    <location>
        <begin position="442"/>
        <end position="470"/>
    </location>
</feature>
<dbReference type="AlphaFoldDB" id="A0A2A4J5C1"/>
<protein>
    <recommendedName>
        <fullName evidence="17">Protein krueppel</fullName>
    </recommendedName>
</protein>
<dbReference type="SMART" id="SM00868">
    <property type="entry name" value="zf-AD"/>
    <property type="match status" value="1"/>
</dbReference>
<dbReference type="InterPro" id="IPR050527">
    <property type="entry name" value="Snail/Krueppel_Znf"/>
</dbReference>
<feature type="domain" description="C2H2-type" evidence="14">
    <location>
        <begin position="301"/>
        <end position="328"/>
    </location>
</feature>
<evidence type="ECO:0000256" key="5">
    <source>
        <dbReference type="ARBA" id="ARBA00022771"/>
    </source>
</evidence>
<accession>A0A2A4J5C1</accession>
<dbReference type="FunFam" id="3.30.160.60:FF:002343">
    <property type="entry name" value="Zinc finger protein 33A"/>
    <property type="match status" value="2"/>
</dbReference>
<dbReference type="InterPro" id="IPR013087">
    <property type="entry name" value="Znf_C2H2_type"/>
</dbReference>
<dbReference type="GO" id="GO:0008270">
    <property type="term" value="F:zinc ion binding"/>
    <property type="evidence" value="ECO:0007669"/>
    <property type="project" value="UniProtKB-UniRule"/>
</dbReference>
<feature type="domain" description="C2H2-type" evidence="14">
    <location>
        <begin position="273"/>
        <end position="300"/>
    </location>
</feature>
<evidence type="ECO:0000256" key="13">
    <source>
        <dbReference type="PROSITE-ProRule" id="PRU01263"/>
    </source>
</evidence>
<name>A0A2A4J5C1_HELVI</name>
<feature type="binding site" evidence="13">
    <location>
        <position position="50"/>
    </location>
    <ligand>
        <name>Zn(2+)</name>
        <dbReference type="ChEBI" id="CHEBI:29105"/>
    </ligand>
</feature>
<feature type="domain" description="C2H2-type" evidence="14">
    <location>
        <begin position="245"/>
        <end position="272"/>
    </location>
</feature>
<dbReference type="Pfam" id="PF00096">
    <property type="entry name" value="zf-C2H2"/>
    <property type="match status" value="6"/>
</dbReference>
<comment type="subcellular location">
    <subcellularLocation>
        <location evidence="1">Nucleus</location>
    </subcellularLocation>
</comment>
<evidence type="ECO:0000256" key="12">
    <source>
        <dbReference type="PROSITE-ProRule" id="PRU00042"/>
    </source>
</evidence>
<comment type="similarity">
    <text evidence="11">Belongs to the snail C2H2-type zinc-finger protein family.</text>
</comment>
<dbReference type="EMBL" id="NWSH01002900">
    <property type="protein sequence ID" value="PCG67337.1"/>
    <property type="molecule type" value="Genomic_DNA"/>
</dbReference>
<keyword evidence="6 13" id="KW-0862">Zinc</keyword>
<keyword evidence="4" id="KW-0677">Repeat</keyword>
<evidence type="ECO:0000259" key="15">
    <source>
        <dbReference type="PROSITE" id="PS51915"/>
    </source>
</evidence>
<dbReference type="GO" id="GO:0042802">
    <property type="term" value="F:identical protein binding"/>
    <property type="evidence" value="ECO:0007669"/>
    <property type="project" value="UniProtKB-ARBA"/>
</dbReference>
<dbReference type="PROSITE" id="PS51915">
    <property type="entry name" value="ZAD"/>
    <property type="match status" value="1"/>
</dbReference>
<evidence type="ECO:0000256" key="2">
    <source>
        <dbReference type="ARBA" id="ARBA00006991"/>
    </source>
</evidence>
<evidence type="ECO:0000256" key="7">
    <source>
        <dbReference type="ARBA" id="ARBA00023015"/>
    </source>
</evidence>
<evidence type="ECO:0000256" key="8">
    <source>
        <dbReference type="ARBA" id="ARBA00023125"/>
    </source>
</evidence>
<evidence type="ECO:0000256" key="9">
    <source>
        <dbReference type="ARBA" id="ARBA00023163"/>
    </source>
</evidence>
<dbReference type="SMART" id="SM00355">
    <property type="entry name" value="ZnF_C2H2"/>
    <property type="match status" value="11"/>
</dbReference>
<feature type="binding site" evidence="13">
    <location>
        <position position="6"/>
    </location>
    <ligand>
        <name>Zn(2+)</name>
        <dbReference type="ChEBI" id="CHEBI:29105"/>
    </ligand>
</feature>
<dbReference type="Gene3D" id="3.30.160.60">
    <property type="entry name" value="Classic Zinc Finger"/>
    <property type="match status" value="10"/>
</dbReference>
<dbReference type="GO" id="GO:0005634">
    <property type="term" value="C:nucleus"/>
    <property type="evidence" value="ECO:0007669"/>
    <property type="project" value="UniProtKB-SubCell"/>
</dbReference>
<reference evidence="16" key="1">
    <citation type="submission" date="2017-09" db="EMBL/GenBank/DDBJ databases">
        <title>Contemporary evolution of a Lepidopteran species, Heliothis virescens, in response to modern agricultural practices.</title>
        <authorList>
            <person name="Fritz M.L."/>
            <person name="Deyonke A.M."/>
            <person name="Papanicolaou A."/>
            <person name="Micinski S."/>
            <person name="Westbrook J."/>
            <person name="Gould F."/>
        </authorList>
    </citation>
    <scope>NUCLEOTIDE SEQUENCE [LARGE SCALE GENOMIC DNA]</scope>
    <source>
        <strain evidence="16">HvINT-</strain>
        <tissue evidence="16">Whole body</tissue>
    </source>
</reference>
<dbReference type="SUPFAM" id="SSF57716">
    <property type="entry name" value="Glucocorticoid receptor-like (DNA-binding domain)"/>
    <property type="match status" value="1"/>
</dbReference>
<keyword evidence="3 13" id="KW-0479">Metal-binding</keyword>
<proteinExistence type="inferred from homology"/>
<keyword evidence="10" id="KW-0539">Nucleus</keyword>
<evidence type="ECO:0000256" key="3">
    <source>
        <dbReference type="ARBA" id="ARBA00022723"/>
    </source>
</evidence>
<dbReference type="PANTHER" id="PTHR24388">
    <property type="entry name" value="ZINC FINGER PROTEIN"/>
    <property type="match status" value="1"/>
</dbReference>
<dbReference type="SUPFAM" id="SSF57667">
    <property type="entry name" value="beta-beta-alpha zinc fingers"/>
    <property type="match status" value="6"/>
</dbReference>
<gene>
    <name evidence="16" type="ORF">B5V51_6526</name>
</gene>
<feature type="domain" description="C2H2-type" evidence="14">
    <location>
        <begin position="354"/>
        <end position="381"/>
    </location>
</feature>
<dbReference type="PROSITE" id="PS00028">
    <property type="entry name" value="ZINC_FINGER_C2H2_1"/>
    <property type="match status" value="9"/>
</dbReference>
<keyword evidence="5 12" id="KW-0863">Zinc-finger</keyword>
<dbReference type="Gene3D" id="3.40.1800.20">
    <property type="match status" value="1"/>
</dbReference>
<feature type="domain" description="C2H2-type" evidence="14">
    <location>
        <begin position="382"/>
        <end position="410"/>
    </location>
</feature>
<evidence type="ECO:0000256" key="6">
    <source>
        <dbReference type="ARBA" id="ARBA00022833"/>
    </source>
</evidence>
<dbReference type="FunFam" id="3.30.160.60:FF:000870">
    <property type="entry name" value="zinc finger protein 197 isoform X1"/>
    <property type="match status" value="1"/>
</dbReference>
<comment type="similarity">
    <text evidence="2">Belongs to the krueppel C2H2-type zinc-finger protein family.</text>
</comment>
<keyword evidence="7" id="KW-0805">Transcription regulation</keyword>
<organism evidence="16">
    <name type="scientific">Heliothis virescens</name>
    <name type="common">Tobacco budworm moth</name>
    <dbReference type="NCBI Taxonomy" id="7102"/>
    <lineage>
        <taxon>Eukaryota</taxon>
        <taxon>Metazoa</taxon>
        <taxon>Ecdysozoa</taxon>
        <taxon>Arthropoda</taxon>
        <taxon>Hexapoda</taxon>
        <taxon>Insecta</taxon>
        <taxon>Pterygota</taxon>
        <taxon>Neoptera</taxon>
        <taxon>Endopterygota</taxon>
        <taxon>Lepidoptera</taxon>
        <taxon>Glossata</taxon>
        <taxon>Ditrysia</taxon>
        <taxon>Noctuoidea</taxon>
        <taxon>Noctuidae</taxon>
        <taxon>Heliothinae</taxon>
        <taxon>Heliothis</taxon>
    </lineage>
</organism>
<evidence type="ECO:0000259" key="14">
    <source>
        <dbReference type="PROSITE" id="PS50157"/>
    </source>
</evidence>
<feature type="domain" description="C2H2-type" evidence="14">
    <location>
        <begin position="329"/>
        <end position="357"/>
    </location>
</feature>
<evidence type="ECO:0000256" key="10">
    <source>
        <dbReference type="ARBA" id="ARBA00023242"/>
    </source>
</evidence>
<evidence type="ECO:0000313" key="16">
    <source>
        <dbReference type="EMBL" id="PCG67337.1"/>
    </source>
</evidence>
<dbReference type="FunFam" id="3.30.160.60:FF:000508">
    <property type="entry name" value="Myeloid zinc finger 1"/>
    <property type="match status" value="1"/>
</dbReference>
<feature type="binding site" evidence="13">
    <location>
        <position position="53"/>
    </location>
    <ligand>
        <name>Zn(2+)</name>
        <dbReference type="ChEBI" id="CHEBI:29105"/>
    </ligand>
</feature>
<dbReference type="STRING" id="7102.A0A2A4J5C1"/>
<keyword evidence="8" id="KW-0238">DNA-binding</keyword>
<keyword evidence="9" id="KW-0804">Transcription</keyword>
<feature type="domain" description="C2H2-type" evidence="14">
    <location>
        <begin position="411"/>
        <end position="441"/>
    </location>
</feature>
<dbReference type="Pfam" id="PF07776">
    <property type="entry name" value="zf-AD"/>
    <property type="match status" value="1"/>
</dbReference>
<evidence type="ECO:0000256" key="4">
    <source>
        <dbReference type="ARBA" id="ARBA00022737"/>
    </source>
</evidence>
<dbReference type="FunFam" id="3.30.160.60:FF:000295">
    <property type="entry name" value="zinc finger protein 19"/>
    <property type="match status" value="1"/>
</dbReference>
<dbReference type="GO" id="GO:0000978">
    <property type="term" value="F:RNA polymerase II cis-regulatory region sequence-specific DNA binding"/>
    <property type="evidence" value="ECO:0007669"/>
    <property type="project" value="TreeGrafter"/>
</dbReference>
<dbReference type="PROSITE" id="PS50157">
    <property type="entry name" value="ZINC_FINGER_C2H2_2"/>
    <property type="match status" value="11"/>
</dbReference>
<feature type="domain" description="C2H2-type" evidence="14">
    <location>
        <begin position="159"/>
        <end position="186"/>
    </location>
</feature>
<evidence type="ECO:0008006" key="17">
    <source>
        <dbReference type="Google" id="ProtNLM"/>
    </source>
</evidence>
<evidence type="ECO:0000256" key="1">
    <source>
        <dbReference type="ARBA" id="ARBA00004123"/>
    </source>
</evidence>